<dbReference type="AlphaFoldDB" id="A0AAV4E9U4"/>
<proteinExistence type="predicted"/>
<organism evidence="1 2">
    <name type="scientific">Elysia marginata</name>
    <dbReference type="NCBI Taxonomy" id="1093978"/>
    <lineage>
        <taxon>Eukaryota</taxon>
        <taxon>Metazoa</taxon>
        <taxon>Spiralia</taxon>
        <taxon>Lophotrochozoa</taxon>
        <taxon>Mollusca</taxon>
        <taxon>Gastropoda</taxon>
        <taxon>Heterobranchia</taxon>
        <taxon>Euthyneura</taxon>
        <taxon>Panpulmonata</taxon>
        <taxon>Sacoglossa</taxon>
        <taxon>Placobranchoidea</taxon>
        <taxon>Plakobranchidae</taxon>
        <taxon>Elysia</taxon>
    </lineage>
</organism>
<comment type="caution">
    <text evidence="1">The sequence shown here is derived from an EMBL/GenBank/DDBJ whole genome shotgun (WGS) entry which is preliminary data.</text>
</comment>
<evidence type="ECO:0000313" key="2">
    <source>
        <dbReference type="Proteomes" id="UP000762676"/>
    </source>
</evidence>
<sequence>MKVSDETREVSAIVLSGRKEPVVSSMRNGRKKNPQTLQSVLIGNSNEMAQESSQVLAGEATVVDNIFPLYRFVKPDLVSSSYSHSVLC</sequence>
<reference evidence="1 2" key="1">
    <citation type="journal article" date="2021" name="Elife">
        <title>Chloroplast acquisition without the gene transfer in kleptoplastic sea slugs, Plakobranchus ocellatus.</title>
        <authorList>
            <person name="Maeda T."/>
            <person name="Takahashi S."/>
            <person name="Yoshida T."/>
            <person name="Shimamura S."/>
            <person name="Takaki Y."/>
            <person name="Nagai Y."/>
            <person name="Toyoda A."/>
            <person name="Suzuki Y."/>
            <person name="Arimoto A."/>
            <person name="Ishii H."/>
            <person name="Satoh N."/>
            <person name="Nishiyama T."/>
            <person name="Hasebe M."/>
            <person name="Maruyama T."/>
            <person name="Minagawa J."/>
            <person name="Obokata J."/>
            <person name="Shigenobu S."/>
        </authorList>
    </citation>
    <scope>NUCLEOTIDE SEQUENCE [LARGE SCALE GENOMIC DNA]</scope>
</reference>
<name>A0AAV4E9U4_9GAST</name>
<accession>A0AAV4E9U4</accession>
<dbReference type="EMBL" id="BMAT01003564">
    <property type="protein sequence ID" value="GFR57772.1"/>
    <property type="molecule type" value="Genomic_DNA"/>
</dbReference>
<dbReference type="Proteomes" id="UP000762676">
    <property type="component" value="Unassembled WGS sequence"/>
</dbReference>
<keyword evidence="2" id="KW-1185">Reference proteome</keyword>
<evidence type="ECO:0000313" key="1">
    <source>
        <dbReference type="EMBL" id="GFR57772.1"/>
    </source>
</evidence>
<protein>
    <submittedName>
        <fullName evidence="1">Uncharacterized protein</fullName>
    </submittedName>
</protein>
<gene>
    <name evidence="1" type="ORF">ElyMa_001753600</name>
</gene>